<comment type="caution">
    <text evidence="3">The sequence shown here is derived from an EMBL/GenBank/DDBJ whole genome shotgun (WGS) entry which is preliminary data.</text>
</comment>
<organism evidence="3 4">
    <name type="scientific">Streptomyces lateritius</name>
    <dbReference type="NCBI Taxonomy" id="67313"/>
    <lineage>
        <taxon>Bacteria</taxon>
        <taxon>Bacillati</taxon>
        <taxon>Actinomycetota</taxon>
        <taxon>Actinomycetes</taxon>
        <taxon>Kitasatosporales</taxon>
        <taxon>Streptomycetaceae</taxon>
        <taxon>Streptomyces</taxon>
    </lineage>
</organism>
<keyword evidence="2" id="KW-0472">Membrane</keyword>
<name>A0ABW6YDD2_9ACTN</name>
<evidence type="ECO:0000256" key="1">
    <source>
        <dbReference type="SAM" id="MobiDB-lite"/>
    </source>
</evidence>
<keyword evidence="4" id="KW-1185">Reference proteome</keyword>
<dbReference type="PROSITE" id="PS51318">
    <property type="entry name" value="TAT"/>
    <property type="match status" value="1"/>
</dbReference>
<keyword evidence="2" id="KW-0812">Transmembrane</keyword>
<evidence type="ECO:0000256" key="2">
    <source>
        <dbReference type="SAM" id="Phobius"/>
    </source>
</evidence>
<keyword evidence="2" id="KW-1133">Transmembrane helix</keyword>
<evidence type="ECO:0000313" key="4">
    <source>
        <dbReference type="Proteomes" id="UP001603013"/>
    </source>
</evidence>
<feature type="transmembrane region" description="Helical" evidence="2">
    <location>
        <begin position="39"/>
        <end position="60"/>
    </location>
</feature>
<protein>
    <submittedName>
        <fullName evidence="3">Uncharacterized protein</fullName>
    </submittedName>
</protein>
<feature type="compositionally biased region" description="Basic residues" evidence="1">
    <location>
        <begin position="93"/>
        <end position="104"/>
    </location>
</feature>
<feature type="region of interest" description="Disordered" evidence="1">
    <location>
        <begin position="1"/>
        <end position="25"/>
    </location>
</feature>
<proteinExistence type="predicted"/>
<dbReference type="Proteomes" id="UP001603013">
    <property type="component" value="Unassembled WGS sequence"/>
</dbReference>
<dbReference type="EMBL" id="JBIBSM010000008">
    <property type="protein sequence ID" value="MFF8277846.1"/>
    <property type="molecule type" value="Genomic_DNA"/>
</dbReference>
<accession>A0ABW6YDD2</accession>
<dbReference type="InterPro" id="IPR006311">
    <property type="entry name" value="TAT_signal"/>
</dbReference>
<reference evidence="3 4" key="1">
    <citation type="submission" date="2024-10" db="EMBL/GenBank/DDBJ databases">
        <title>The Natural Products Discovery Center: Release of the First 8490 Sequenced Strains for Exploring Actinobacteria Biosynthetic Diversity.</title>
        <authorList>
            <person name="Kalkreuter E."/>
            <person name="Kautsar S.A."/>
            <person name="Yang D."/>
            <person name="Bader C.D."/>
            <person name="Teijaro C.N."/>
            <person name="Fluegel L."/>
            <person name="Davis C.M."/>
            <person name="Simpson J.R."/>
            <person name="Lauterbach L."/>
            <person name="Steele A.D."/>
            <person name="Gui C."/>
            <person name="Meng S."/>
            <person name="Li G."/>
            <person name="Viehrig K."/>
            <person name="Ye F."/>
            <person name="Su P."/>
            <person name="Kiefer A.F."/>
            <person name="Nichols A."/>
            <person name="Cepeda A.J."/>
            <person name="Yan W."/>
            <person name="Fan B."/>
            <person name="Jiang Y."/>
            <person name="Adhikari A."/>
            <person name="Zheng C.-J."/>
            <person name="Schuster L."/>
            <person name="Cowan T.M."/>
            <person name="Smanski M.J."/>
            <person name="Chevrette M.G."/>
            <person name="De Carvalho L.P.S."/>
            <person name="Shen B."/>
        </authorList>
    </citation>
    <scope>NUCLEOTIDE SEQUENCE [LARGE SCALE GENOMIC DNA]</scope>
    <source>
        <strain evidence="3 4">NPDC015755</strain>
    </source>
</reference>
<feature type="region of interest" description="Disordered" evidence="1">
    <location>
        <begin position="60"/>
        <end position="121"/>
    </location>
</feature>
<gene>
    <name evidence="3" type="ORF">ACF05T_17315</name>
</gene>
<dbReference type="RefSeq" id="WP_391935065.1">
    <property type="nucleotide sequence ID" value="NZ_JBIBSM010000008.1"/>
</dbReference>
<sequence>MSHAPVPAHRAEPPAPVDGSVRGSSTAVTGAIGRARRGFLVLGLVLAALFGVCAGGAGPVGAEARPPAASTAPDLGGECQEVTETEAAPPGRARPRYRGVRTRSARPGPAPARTSALAPVTAPRTSDAHRCVVMRC</sequence>
<evidence type="ECO:0000313" key="3">
    <source>
        <dbReference type="EMBL" id="MFF8277846.1"/>
    </source>
</evidence>
<feature type="compositionally biased region" description="Low complexity" evidence="1">
    <location>
        <begin position="60"/>
        <end position="69"/>
    </location>
</feature>